<gene>
    <name evidence="1" type="ORF">OKIOD_LOCUS10283</name>
</gene>
<reference evidence="1 2" key="1">
    <citation type="submission" date="2021-04" db="EMBL/GenBank/DDBJ databases">
        <authorList>
            <person name="Bliznina A."/>
        </authorList>
    </citation>
    <scope>NUCLEOTIDE SEQUENCE [LARGE SCALE GENOMIC DNA]</scope>
</reference>
<name>A0ABN7SPV8_OIKDI</name>
<organism evidence="1 2">
    <name type="scientific">Oikopleura dioica</name>
    <name type="common">Tunicate</name>
    <dbReference type="NCBI Taxonomy" id="34765"/>
    <lineage>
        <taxon>Eukaryota</taxon>
        <taxon>Metazoa</taxon>
        <taxon>Chordata</taxon>
        <taxon>Tunicata</taxon>
        <taxon>Appendicularia</taxon>
        <taxon>Copelata</taxon>
        <taxon>Oikopleuridae</taxon>
        <taxon>Oikopleura</taxon>
    </lineage>
</organism>
<accession>A0ABN7SPV8</accession>
<dbReference type="EMBL" id="OU015566">
    <property type="protein sequence ID" value="CAG5104764.1"/>
    <property type="molecule type" value="Genomic_DNA"/>
</dbReference>
<proteinExistence type="predicted"/>
<evidence type="ECO:0000313" key="2">
    <source>
        <dbReference type="Proteomes" id="UP001158576"/>
    </source>
</evidence>
<keyword evidence="2" id="KW-1185">Reference proteome</keyword>
<dbReference type="Proteomes" id="UP001158576">
    <property type="component" value="Chromosome 1"/>
</dbReference>
<evidence type="ECO:0000313" key="1">
    <source>
        <dbReference type="EMBL" id="CAG5104764.1"/>
    </source>
</evidence>
<sequence>MDRNRINAFLLTFLRETGRKETLNVLKNELQEDKKEENTISARVKLSFTIQRPPKRKPLLEVPVIKERAKKAKIASDDPQVTEKIEKIPKEFKKLAKAVGLPKSHLDFFYKHRDSFHWEMKKDNNIYCTGKRGNCKFKTKVKKNCLFDHMISVHNHGEFKCKQENCEYVGYSQTNLKMHVAQFHGIGKFGSNRNRGFPCSF</sequence>
<protein>
    <submittedName>
        <fullName evidence="1">Oidioi.mRNA.OKI2018_I69.chr1.g1518.t1.cds</fullName>
    </submittedName>
</protein>